<dbReference type="Pfam" id="PF01547">
    <property type="entry name" value="SBP_bac_1"/>
    <property type="match status" value="1"/>
</dbReference>
<gene>
    <name evidence="5" type="primary">ngcE</name>
    <name evidence="5" type="ORF">ACFFIA_24125</name>
</gene>
<dbReference type="RefSeq" id="WP_377254014.1">
    <property type="nucleotide sequence ID" value="NZ_JBHLUH010000050.1"/>
</dbReference>
<evidence type="ECO:0000256" key="4">
    <source>
        <dbReference type="ARBA" id="ARBA00022729"/>
    </source>
</evidence>
<dbReference type="InterPro" id="IPR022386">
    <property type="entry name" value="Chitin_NgcE"/>
</dbReference>
<dbReference type="Proteomes" id="UP001589867">
    <property type="component" value="Unassembled WGS sequence"/>
</dbReference>
<dbReference type="SUPFAM" id="SSF53850">
    <property type="entry name" value="Periplasmic binding protein-like II"/>
    <property type="match status" value="1"/>
</dbReference>
<comment type="caution">
    <text evidence="5">The sequence shown here is derived from an EMBL/GenBank/DDBJ whole genome shotgun (WGS) entry which is preliminary data.</text>
</comment>
<accession>A0ABV6M7R4</accession>
<proteinExistence type="inferred from homology"/>
<comment type="subcellular location">
    <subcellularLocation>
        <location evidence="1">Cell envelope</location>
    </subcellularLocation>
</comment>
<keyword evidence="6" id="KW-1185">Reference proteome</keyword>
<keyword evidence="3" id="KW-0813">Transport</keyword>
<comment type="similarity">
    <text evidence="2">Belongs to the bacterial solute-binding protein 1 family.</text>
</comment>
<evidence type="ECO:0000256" key="3">
    <source>
        <dbReference type="ARBA" id="ARBA00022448"/>
    </source>
</evidence>
<dbReference type="Gene3D" id="3.40.190.10">
    <property type="entry name" value="Periplasmic binding protein-like II"/>
    <property type="match status" value="2"/>
</dbReference>
<protein>
    <submittedName>
        <fullName evidence="5">N-acetylglucosamine/diacetylchitobiose ABC transporter substrate-binding protein</fullName>
    </submittedName>
</protein>
<evidence type="ECO:0000256" key="2">
    <source>
        <dbReference type="ARBA" id="ARBA00008520"/>
    </source>
</evidence>
<name>A0ABV6M7R4_9ACTN</name>
<evidence type="ECO:0000256" key="1">
    <source>
        <dbReference type="ARBA" id="ARBA00004196"/>
    </source>
</evidence>
<dbReference type="NCBIfam" id="TIGR03851">
    <property type="entry name" value="chitin_NgcE"/>
    <property type="match status" value="1"/>
</dbReference>
<keyword evidence="4" id="KW-0732">Signal</keyword>
<dbReference type="EMBL" id="JBHLUH010000050">
    <property type="protein sequence ID" value="MFC0530755.1"/>
    <property type="molecule type" value="Genomic_DNA"/>
</dbReference>
<evidence type="ECO:0000313" key="5">
    <source>
        <dbReference type="EMBL" id="MFC0530755.1"/>
    </source>
</evidence>
<dbReference type="InterPro" id="IPR006059">
    <property type="entry name" value="SBP"/>
</dbReference>
<organism evidence="5 6">
    <name type="scientific">Phytohabitans kaempferiae</name>
    <dbReference type="NCBI Taxonomy" id="1620943"/>
    <lineage>
        <taxon>Bacteria</taxon>
        <taxon>Bacillati</taxon>
        <taxon>Actinomycetota</taxon>
        <taxon>Actinomycetes</taxon>
        <taxon>Micromonosporales</taxon>
        <taxon>Micromonosporaceae</taxon>
    </lineage>
</organism>
<sequence length="501" mass="54004">MSETPSNGHVTVRPAPSVIAESDGSLASSLTPSDLTRRLLLRRAAVAGLLATPAAGLLSACVGGGDDEPTDQAEGEKTTANPLGVDAKAPLELYIFNGGLGTKYATDVHVPSYKKAFPEAEVKFNQAEEMATVLQPRFTSNEPPDMVNNAGSKLMDQGALVQAGQVQDLTELFAAPSLDIPGKTVKDTLVPGTVEQGSFNGKPYVLNYAFTVYGLWYSDRLFKAQGWTPPKTWADFTALLDKAKAAGKTAYAYAGANAAYYQYLVILTTAAKIGGPDVLKNIDNLEDGAWTAEPVKQAAQLWGEIGVKYMNKAHLGLRHTEVQLQQNQDQVVFYPSGSWLENEQAKDTPAGFDYAVVPVPSATASDKLPQSAIYAAAGEMYFVAAKGKNPRGGMEYLRHMLSKEGAKGFTQLTKVLTVVQGATEGLTISPGLTSSEAMLQAAGSDYFAYRWDTWYKKMDDECRAATNELMFNGGDADKFVTRMQKVADDVKKDPSIEKFKR</sequence>
<dbReference type="PANTHER" id="PTHR43649">
    <property type="entry name" value="ARABINOSE-BINDING PROTEIN-RELATED"/>
    <property type="match status" value="1"/>
</dbReference>
<reference evidence="5 6" key="1">
    <citation type="submission" date="2024-09" db="EMBL/GenBank/DDBJ databases">
        <authorList>
            <person name="Sun Q."/>
            <person name="Mori K."/>
        </authorList>
    </citation>
    <scope>NUCLEOTIDE SEQUENCE [LARGE SCALE GENOMIC DNA]</scope>
    <source>
        <strain evidence="5 6">TBRC 3947</strain>
    </source>
</reference>
<dbReference type="InterPro" id="IPR050490">
    <property type="entry name" value="Bact_solute-bd_prot1"/>
</dbReference>
<evidence type="ECO:0000313" key="6">
    <source>
        <dbReference type="Proteomes" id="UP001589867"/>
    </source>
</evidence>
<dbReference type="PANTHER" id="PTHR43649:SF31">
    <property type="entry name" value="SN-GLYCEROL-3-PHOSPHATE-BINDING PERIPLASMIC PROTEIN UGPB"/>
    <property type="match status" value="1"/>
</dbReference>